<feature type="domain" description="Bacteriophage T5 Orf172 DNA-binding" evidence="2">
    <location>
        <begin position="163"/>
        <end position="238"/>
    </location>
</feature>
<name>A0A6I6MQA4_9CAUL</name>
<dbReference type="Proteomes" id="UP000431269">
    <property type="component" value="Chromosome"/>
</dbReference>
<dbReference type="EMBL" id="CP047045">
    <property type="protein sequence ID" value="QGZ96351.1"/>
    <property type="molecule type" value="Genomic_DNA"/>
</dbReference>
<accession>A0A6I6MQA4</accession>
<keyword evidence="4" id="KW-1185">Reference proteome</keyword>
<dbReference type="Pfam" id="PF13455">
    <property type="entry name" value="MUG113"/>
    <property type="match status" value="1"/>
</dbReference>
<dbReference type="RefSeq" id="WP_158767147.1">
    <property type="nucleotide sequence ID" value="NZ_CP047045.1"/>
</dbReference>
<protein>
    <recommendedName>
        <fullName evidence="2">Bacteriophage T5 Orf172 DNA-binding domain-containing protein</fullName>
    </recommendedName>
</protein>
<proteinExistence type="predicted"/>
<dbReference type="AlphaFoldDB" id="A0A6I6MQA4"/>
<gene>
    <name evidence="3" type="ORF">DSM104635_03210</name>
</gene>
<evidence type="ECO:0000313" key="4">
    <source>
        <dbReference type="Proteomes" id="UP000431269"/>
    </source>
</evidence>
<organism evidence="3 4">
    <name type="scientific">Terricaulis silvestris</name>
    <dbReference type="NCBI Taxonomy" id="2686094"/>
    <lineage>
        <taxon>Bacteria</taxon>
        <taxon>Pseudomonadati</taxon>
        <taxon>Pseudomonadota</taxon>
        <taxon>Alphaproteobacteria</taxon>
        <taxon>Caulobacterales</taxon>
        <taxon>Caulobacteraceae</taxon>
        <taxon>Terricaulis</taxon>
    </lineage>
</organism>
<evidence type="ECO:0000256" key="1">
    <source>
        <dbReference type="SAM" id="MobiDB-lite"/>
    </source>
</evidence>
<dbReference type="InterPro" id="IPR018306">
    <property type="entry name" value="Phage_T5_Orf172_DNA-bd"/>
</dbReference>
<reference evidence="4" key="1">
    <citation type="submission" date="2019-12" db="EMBL/GenBank/DDBJ databases">
        <title>Complete genome of Terracaulis silvestris 0127_4.</title>
        <authorList>
            <person name="Vieira S."/>
            <person name="Riedel T."/>
            <person name="Sproer C."/>
            <person name="Pascual J."/>
            <person name="Boedeker C."/>
            <person name="Overmann J."/>
        </authorList>
    </citation>
    <scope>NUCLEOTIDE SEQUENCE [LARGE SCALE GENOMIC DNA]</scope>
    <source>
        <strain evidence="4">0127_4</strain>
    </source>
</reference>
<dbReference type="KEGG" id="tsv:DSM104635_03210"/>
<sequence length="240" mass="27568">MSGEFTKSHIVSELQRTASENEGASLGAKRFEQETGIRPHEWQRYWPRFSDAQKEAGLMPNERNAAISDETMLEQLARLTRMLGHRPTVSELRVAKRSNAAIPGVEAFLRMGDFDAITERLRQFALERSEYSDITALLPLLPEKLCEATDVQSDAPFGFVYLLRSGRHYKIGRSNSTGRRERELAIQLPEKAAIVHEIKTDDPIGIEKYWHGRFAEKRLNGEWFALSQQDVSAFRRRKFM</sequence>
<feature type="region of interest" description="Disordered" evidence="1">
    <location>
        <begin position="1"/>
        <end position="33"/>
    </location>
</feature>
<evidence type="ECO:0000313" key="3">
    <source>
        <dbReference type="EMBL" id="QGZ96351.1"/>
    </source>
</evidence>
<evidence type="ECO:0000259" key="2">
    <source>
        <dbReference type="SMART" id="SM00974"/>
    </source>
</evidence>
<dbReference type="SMART" id="SM00974">
    <property type="entry name" value="T5orf172"/>
    <property type="match status" value="1"/>
</dbReference>